<dbReference type="SUPFAM" id="SSF52540">
    <property type="entry name" value="P-loop containing nucleoside triphosphate hydrolases"/>
    <property type="match status" value="1"/>
</dbReference>
<keyword evidence="12" id="KW-1185">Reference proteome</keyword>
<dbReference type="InterPro" id="IPR003593">
    <property type="entry name" value="AAA+_ATPase"/>
</dbReference>
<dbReference type="KEGG" id="cace:CACET_c29200"/>
<feature type="transmembrane region" description="Helical" evidence="8">
    <location>
        <begin position="169"/>
        <end position="187"/>
    </location>
</feature>
<dbReference type="Pfam" id="PF00664">
    <property type="entry name" value="ABC_membrane"/>
    <property type="match status" value="1"/>
</dbReference>
<dbReference type="FunFam" id="1.20.1560.10:FF:000127">
    <property type="entry name" value="ABC transporter ATP-binding protein"/>
    <property type="match status" value="1"/>
</dbReference>
<dbReference type="Gene3D" id="1.20.1560.10">
    <property type="entry name" value="ABC transporter type 1, transmembrane domain"/>
    <property type="match status" value="1"/>
</dbReference>
<keyword evidence="6 8" id="KW-1133">Transmembrane helix</keyword>
<keyword evidence="5" id="KW-0067">ATP-binding</keyword>
<dbReference type="GO" id="GO:0005524">
    <property type="term" value="F:ATP binding"/>
    <property type="evidence" value="ECO:0007669"/>
    <property type="project" value="UniProtKB-KW"/>
</dbReference>
<evidence type="ECO:0000256" key="7">
    <source>
        <dbReference type="ARBA" id="ARBA00023136"/>
    </source>
</evidence>
<feature type="domain" description="ABC transporter" evidence="9">
    <location>
        <begin position="372"/>
        <end position="611"/>
    </location>
</feature>
<evidence type="ECO:0000259" key="9">
    <source>
        <dbReference type="PROSITE" id="PS50893"/>
    </source>
</evidence>
<feature type="transmembrane region" description="Helical" evidence="8">
    <location>
        <begin position="93"/>
        <end position="120"/>
    </location>
</feature>
<evidence type="ECO:0000313" key="12">
    <source>
        <dbReference type="Proteomes" id="UP000035704"/>
    </source>
</evidence>
<dbReference type="PROSITE" id="PS50929">
    <property type="entry name" value="ABC_TM1F"/>
    <property type="match status" value="1"/>
</dbReference>
<dbReference type="FunFam" id="3.40.50.300:FF:000287">
    <property type="entry name" value="Multidrug ABC transporter ATP-binding protein"/>
    <property type="match status" value="1"/>
</dbReference>
<dbReference type="STRING" id="84022.CACET_c29200"/>
<feature type="transmembrane region" description="Helical" evidence="8">
    <location>
        <begin position="310"/>
        <end position="330"/>
    </location>
</feature>
<dbReference type="Proteomes" id="UP000035704">
    <property type="component" value="Chromosome"/>
</dbReference>
<dbReference type="SUPFAM" id="SSF90123">
    <property type="entry name" value="ABC transporter transmembrane region"/>
    <property type="match status" value="1"/>
</dbReference>
<dbReference type="PATRIC" id="fig|84022.6.peg.2970"/>
<dbReference type="PANTHER" id="PTHR24221">
    <property type="entry name" value="ATP-BINDING CASSETTE SUB-FAMILY B"/>
    <property type="match status" value="1"/>
</dbReference>
<dbReference type="InterPro" id="IPR003439">
    <property type="entry name" value="ABC_transporter-like_ATP-bd"/>
</dbReference>
<dbReference type="InterPro" id="IPR039421">
    <property type="entry name" value="Type_1_exporter"/>
</dbReference>
<protein>
    <submittedName>
        <fullName evidence="11">ABC-type multidrug transport system, ATpase and permease component</fullName>
    </submittedName>
</protein>
<accession>A0A0G3WG00</accession>
<dbReference type="GO" id="GO:0034040">
    <property type="term" value="F:ATPase-coupled lipid transmembrane transporter activity"/>
    <property type="evidence" value="ECO:0007669"/>
    <property type="project" value="TreeGrafter"/>
</dbReference>
<evidence type="ECO:0000256" key="6">
    <source>
        <dbReference type="ARBA" id="ARBA00022989"/>
    </source>
</evidence>
<sequence length="631" mass="70066">MIFLSQKYDNEYQYLCEVKVMNNTIVTKKKTGISRLLEIAGEKRGLLVLSGILSIISTFLMFVPFVATYFIVAELLNNAANPALSNVFLIRQWGLRALLSLLGALLFLYGGLMASHIAAFRILYNLRIRLAEHLAKLPMGYHTRQSSGAIKKTLEMSVEKIEGFIAHQLPDFVGAVALPFIMLFGMFLLEWRMALTCAVPIVTAYLLQSIVFYGKEGNLAIKHYHDALEQMNAAGVQYVRGMSAIKVFGLTVDTFLSFHNAINGYRDWAVKYTKFCKRPYIIFMTILASLFSFILPVGILLLSGQPDHQAFALTLMLFLVLAPGLSVPMMKLMYLGGNMRLISEGVERIDEIFAQKPITEPLILKTPKDHNIEFDNVSFTYDNKDAATRTEALTCVSFIAKEKEITALVGPSGSGKSTIANLIPRFWDVTSGSIRIGGVDIKDIGTKKLMEIVSFVFQDVHLFYDTIEENIRMGKTNATHAELIQAAKAACCHEFIQALPQGYQTKIGEGGTYLSGGEAQRIAIARAILKNAPILVLDEATAFTDAENETKIQEGLSALIKGKTVIIIAHRLSTIREAQQILVVDGGQIMASGRHDELIQQKGLYLRMWEAHIDAGAWEFSKKNKSKAVNI</sequence>
<feature type="domain" description="ABC transmembrane type-1" evidence="10">
    <location>
        <begin position="48"/>
        <end position="341"/>
    </location>
</feature>
<dbReference type="Gene3D" id="3.40.50.300">
    <property type="entry name" value="P-loop containing nucleotide triphosphate hydrolases"/>
    <property type="match status" value="1"/>
</dbReference>
<keyword evidence="7 8" id="KW-0472">Membrane</keyword>
<dbReference type="GO" id="GO:0005886">
    <property type="term" value="C:plasma membrane"/>
    <property type="evidence" value="ECO:0007669"/>
    <property type="project" value="UniProtKB-SubCell"/>
</dbReference>
<dbReference type="GO" id="GO:0016887">
    <property type="term" value="F:ATP hydrolysis activity"/>
    <property type="evidence" value="ECO:0007669"/>
    <property type="project" value="InterPro"/>
</dbReference>
<dbReference type="InterPro" id="IPR011527">
    <property type="entry name" value="ABC1_TM_dom"/>
</dbReference>
<dbReference type="PANTHER" id="PTHR24221:SF397">
    <property type="entry name" value="ABC TRANSPORTER, ATP-BINDING TRANSMEMBRANE PROTEIN"/>
    <property type="match status" value="1"/>
</dbReference>
<evidence type="ECO:0000313" key="11">
    <source>
        <dbReference type="EMBL" id="AKL96364.1"/>
    </source>
</evidence>
<evidence type="ECO:0000256" key="1">
    <source>
        <dbReference type="ARBA" id="ARBA00004651"/>
    </source>
</evidence>
<dbReference type="InterPro" id="IPR027417">
    <property type="entry name" value="P-loop_NTPase"/>
</dbReference>
<dbReference type="GO" id="GO:0140359">
    <property type="term" value="F:ABC-type transporter activity"/>
    <property type="evidence" value="ECO:0007669"/>
    <property type="project" value="InterPro"/>
</dbReference>
<organism evidence="11 12">
    <name type="scientific">Clostridium aceticum</name>
    <dbReference type="NCBI Taxonomy" id="84022"/>
    <lineage>
        <taxon>Bacteria</taxon>
        <taxon>Bacillati</taxon>
        <taxon>Bacillota</taxon>
        <taxon>Clostridia</taxon>
        <taxon>Eubacteriales</taxon>
        <taxon>Clostridiaceae</taxon>
        <taxon>Clostridium</taxon>
    </lineage>
</organism>
<dbReference type="AlphaFoldDB" id="A0A0G3WG00"/>
<keyword evidence="3 8" id="KW-0812">Transmembrane</keyword>
<proteinExistence type="predicted"/>
<dbReference type="SMART" id="SM00382">
    <property type="entry name" value="AAA"/>
    <property type="match status" value="1"/>
</dbReference>
<dbReference type="PROSITE" id="PS50893">
    <property type="entry name" value="ABC_TRANSPORTER_2"/>
    <property type="match status" value="1"/>
</dbReference>
<evidence type="ECO:0000256" key="5">
    <source>
        <dbReference type="ARBA" id="ARBA00022840"/>
    </source>
</evidence>
<dbReference type="InterPro" id="IPR036640">
    <property type="entry name" value="ABC1_TM_sf"/>
</dbReference>
<dbReference type="PROSITE" id="PS00211">
    <property type="entry name" value="ABC_TRANSPORTER_1"/>
    <property type="match status" value="1"/>
</dbReference>
<keyword evidence="2" id="KW-0813">Transport</keyword>
<evidence type="ECO:0000256" key="4">
    <source>
        <dbReference type="ARBA" id="ARBA00022741"/>
    </source>
</evidence>
<comment type="subcellular location">
    <subcellularLocation>
        <location evidence="1">Cell membrane</location>
        <topology evidence="1">Multi-pass membrane protein</topology>
    </subcellularLocation>
</comment>
<evidence type="ECO:0000256" key="3">
    <source>
        <dbReference type="ARBA" id="ARBA00022692"/>
    </source>
</evidence>
<feature type="transmembrane region" description="Helical" evidence="8">
    <location>
        <begin position="193"/>
        <end position="213"/>
    </location>
</feature>
<gene>
    <name evidence="11" type="ORF">CACET_c29200</name>
</gene>
<feature type="transmembrane region" description="Helical" evidence="8">
    <location>
        <begin position="45"/>
        <end position="73"/>
    </location>
</feature>
<name>A0A0G3WG00_9CLOT</name>
<evidence type="ECO:0000256" key="8">
    <source>
        <dbReference type="SAM" id="Phobius"/>
    </source>
</evidence>
<dbReference type="InterPro" id="IPR017871">
    <property type="entry name" value="ABC_transporter-like_CS"/>
</dbReference>
<reference evidence="11 12" key="1">
    <citation type="submission" date="2014-10" db="EMBL/GenBank/DDBJ databases">
        <title>Genome sequence of Clostridium aceticum DSM 1496.</title>
        <authorList>
            <person name="Poehlein A."/>
            <person name="Schiel-Bengelsdorf B."/>
            <person name="Gottschalk G."/>
            <person name="Duerre P."/>
            <person name="Daniel R."/>
        </authorList>
    </citation>
    <scope>NUCLEOTIDE SEQUENCE [LARGE SCALE GENOMIC DNA]</scope>
    <source>
        <strain evidence="11 12">DSM 1496</strain>
    </source>
</reference>
<keyword evidence="4" id="KW-0547">Nucleotide-binding</keyword>
<feature type="transmembrane region" description="Helical" evidence="8">
    <location>
        <begin position="280"/>
        <end position="304"/>
    </location>
</feature>
<evidence type="ECO:0000259" key="10">
    <source>
        <dbReference type="PROSITE" id="PS50929"/>
    </source>
</evidence>
<dbReference type="Pfam" id="PF00005">
    <property type="entry name" value="ABC_tran"/>
    <property type="match status" value="1"/>
</dbReference>
<evidence type="ECO:0000256" key="2">
    <source>
        <dbReference type="ARBA" id="ARBA00022448"/>
    </source>
</evidence>
<dbReference type="EMBL" id="CP009687">
    <property type="protein sequence ID" value="AKL96364.1"/>
    <property type="molecule type" value="Genomic_DNA"/>
</dbReference>